<proteinExistence type="predicted"/>
<dbReference type="EMBL" id="DS022245">
    <property type="protein sequence ID" value="EWG41917.1"/>
    <property type="molecule type" value="Genomic_DNA"/>
</dbReference>
<dbReference type="KEGG" id="fvr:FVEG_15362"/>
<organism evidence="2 3">
    <name type="scientific">Gibberella moniliformis (strain M3125 / FGSC 7600)</name>
    <name type="common">Maize ear and stalk rot fungus</name>
    <name type="synonym">Fusarium verticillioides</name>
    <dbReference type="NCBI Taxonomy" id="334819"/>
    <lineage>
        <taxon>Eukaryota</taxon>
        <taxon>Fungi</taxon>
        <taxon>Dikarya</taxon>
        <taxon>Ascomycota</taxon>
        <taxon>Pezizomycotina</taxon>
        <taxon>Sordariomycetes</taxon>
        <taxon>Hypocreomycetidae</taxon>
        <taxon>Hypocreales</taxon>
        <taxon>Nectriaceae</taxon>
        <taxon>Fusarium</taxon>
        <taxon>Fusarium fujikuroi species complex</taxon>
    </lineage>
</organism>
<gene>
    <name evidence="2" type="ORF">FVEG_15362</name>
</gene>
<dbReference type="Proteomes" id="UP000009096">
    <property type="component" value="Chromosome 2"/>
</dbReference>
<evidence type="ECO:0000313" key="2">
    <source>
        <dbReference type="EMBL" id="EWG41917.1"/>
    </source>
</evidence>
<evidence type="ECO:0000256" key="1">
    <source>
        <dbReference type="SAM" id="MobiDB-lite"/>
    </source>
</evidence>
<dbReference type="VEuPathDB" id="FungiDB:FVEG_15362"/>
<evidence type="ECO:0008006" key="4">
    <source>
        <dbReference type="Google" id="ProtNLM"/>
    </source>
</evidence>
<feature type="compositionally biased region" description="Polar residues" evidence="1">
    <location>
        <begin position="1"/>
        <end position="23"/>
    </location>
</feature>
<protein>
    <recommendedName>
        <fullName evidence="4">Ribosomal RNA methyltransferase FtsJ domain-containing protein</fullName>
    </recommendedName>
</protein>
<feature type="region of interest" description="Disordered" evidence="1">
    <location>
        <begin position="1"/>
        <end position="25"/>
    </location>
</feature>
<dbReference type="EMBL" id="CM000579">
    <property type="protein sequence ID" value="EWG41917.1"/>
    <property type="molecule type" value="Genomic_DNA"/>
</dbReference>
<dbReference type="RefSeq" id="XP_018748108.1">
    <property type="nucleotide sequence ID" value="XM_018904490.1"/>
</dbReference>
<accession>W7MAU7</accession>
<sequence>MPSDADTSSSSPGEHATIGQQGQEKALTMMQVKCEVPEPERSAQETIRDYLLENVEEFRRLHELRRKGWETSRGDDHFKKQRAVADKCSARSTDFFYTMMTTIASDLDKATDVLHLWEIEQPALLDMCVAPGGFVDTAAAMTMNPDIYIRAMSLSPLSKVDTP</sequence>
<reference evidence="2 3" key="1">
    <citation type="journal article" date="2010" name="Nature">
        <title>Comparative genomics reveals mobile pathogenicity chromosomes in Fusarium.</title>
        <authorList>
            <person name="Ma L.J."/>
            <person name="van der Does H.C."/>
            <person name="Borkovich K.A."/>
            <person name="Coleman J.J."/>
            <person name="Daboussi M.J."/>
            <person name="Di Pietro A."/>
            <person name="Dufresne M."/>
            <person name="Freitag M."/>
            <person name="Grabherr M."/>
            <person name="Henrissat B."/>
            <person name="Houterman P.M."/>
            <person name="Kang S."/>
            <person name="Shim W.B."/>
            <person name="Woloshuk C."/>
            <person name="Xie X."/>
            <person name="Xu J.R."/>
            <person name="Antoniw J."/>
            <person name="Baker S.E."/>
            <person name="Bluhm B.H."/>
            <person name="Breakspear A."/>
            <person name="Brown D.W."/>
            <person name="Butchko R.A."/>
            <person name="Chapman S."/>
            <person name="Coulson R."/>
            <person name="Coutinho P.M."/>
            <person name="Danchin E.G."/>
            <person name="Diener A."/>
            <person name="Gale L.R."/>
            <person name="Gardiner D.M."/>
            <person name="Goff S."/>
            <person name="Hammond-Kosack K.E."/>
            <person name="Hilburn K."/>
            <person name="Hua-Van A."/>
            <person name="Jonkers W."/>
            <person name="Kazan K."/>
            <person name="Kodira C.D."/>
            <person name="Koehrsen M."/>
            <person name="Kumar L."/>
            <person name="Lee Y.H."/>
            <person name="Li L."/>
            <person name="Manners J.M."/>
            <person name="Miranda-Saavedra D."/>
            <person name="Mukherjee M."/>
            <person name="Park G."/>
            <person name="Park J."/>
            <person name="Park S.Y."/>
            <person name="Proctor R.H."/>
            <person name="Regev A."/>
            <person name="Ruiz-Roldan M.C."/>
            <person name="Sain D."/>
            <person name="Sakthikumar S."/>
            <person name="Sykes S."/>
            <person name="Schwartz D.C."/>
            <person name="Turgeon B.G."/>
            <person name="Wapinski I."/>
            <person name="Yoder O."/>
            <person name="Young S."/>
            <person name="Zeng Q."/>
            <person name="Zhou S."/>
            <person name="Galagan J."/>
            <person name="Cuomo C.A."/>
            <person name="Kistler H.C."/>
            <person name="Rep M."/>
        </authorList>
    </citation>
    <scope>NUCLEOTIDE SEQUENCE [LARGE SCALE GENOMIC DNA]</scope>
    <source>
        <strain evidence="3">M3125 / FGSC 7600</strain>
    </source>
</reference>
<evidence type="ECO:0000313" key="3">
    <source>
        <dbReference type="Proteomes" id="UP000009096"/>
    </source>
</evidence>
<dbReference type="AlphaFoldDB" id="W7MAU7"/>
<dbReference type="STRING" id="334819.W7MAU7"/>
<name>W7MAU7_GIBM7</name>
<keyword evidence="3" id="KW-1185">Reference proteome</keyword>
<dbReference type="GeneID" id="30072238"/>